<dbReference type="Proteomes" id="UP000066124">
    <property type="component" value="Chromosome"/>
</dbReference>
<dbReference type="AlphaFoldDB" id="A0A0K1IWZ1"/>
<dbReference type="EMBL" id="CP063205">
    <property type="protein sequence ID" value="QOS13132.1"/>
    <property type="molecule type" value="Genomic_DNA"/>
</dbReference>
<dbReference type="EMBL" id="CP011947">
    <property type="protein sequence ID" value="AKU09067.1"/>
    <property type="molecule type" value="Genomic_DNA"/>
</dbReference>
<dbReference type="PATRIC" id="fig|35746.4.peg.1834"/>
<dbReference type="GeneID" id="59460655"/>
<dbReference type="Proteomes" id="UP000663064">
    <property type="component" value="Chromosome"/>
</dbReference>
<evidence type="ECO:0000313" key="3">
    <source>
        <dbReference type="Proteomes" id="UP000066124"/>
    </source>
</evidence>
<gene>
    <name evidence="1" type="ORF">ABY42_08650</name>
    <name evidence="2" type="ORF">HfgLR_15025</name>
</gene>
<name>A0A0K1IWZ1_HALGI</name>
<reference evidence="3" key="1">
    <citation type="journal article" date="2015" name="J. Biotechnol.">
        <title>Complete genome sequence of Haloferax gibbonsii strain ARA6, a potential producer of polyhydroxyalkanoates and halocins isolated from Araruama, Rio de Janeiro, Brasil.</title>
        <authorList>
            <person name="Pinto L.H."/>
            <person name="D'Alincourt Carvalho-Assef A.P."/>
            <person name="Vieira R.P."/>
            <person name="Clementino M.M."/>
            <person name="Albano R.M."/>
        </authorList>
    </citation>
    <scope>NUCLEOTIDE SEQUENCE [LARGE SCALE GENOMIC DNA]</scope>
    <source>
        <strain evidence="3">ARA6</strain>
    </source>
</reference>
<sequence>MEDGATALSFDTQLAAIQHVERRLLLLTLLRAGPDSTAFDADHTPPGTDVRELKLQMYHVHLPKLERMGLIEPNGNWYDIRRGPRFDDIEPLLRVIDDHRKKLPGDVL</sequence>
<proteinExistence type="predicted"/>
<dbReference type="RefSeq" id="WP_152421548.1">
    <property type="nucleotide sequence ID" value="NZ_CP063205.1"/>
</dbReference>
<accession>A0A0K1IWZ1</accession>
<reference evidence="2" key="3">
    <citation type="journal article" date="2021" name="Front. Microbiol.">
        <title>Cellular and Genomic Properties of Haloferax gibbonsii LR2-5, the Host of Euryarchaeal Virus HFTV1.</title>
        <authorList>
            <person name="Tittes C."/>
            <person name="Schwarzer S."/>
            <person name="Pfeiffer F."/>
            <person name="Dyall-Smith M."/>
            <person name="Rodriguez-Franco M."/>
            <person name="Oksanen H.M."/>
            <person name="Quax T.E.F."/>
        </authorList>
    </citation>
    <scope>NUCLEOTIDE SEQUENCE</scope>
    <source>
        <strain evidence="2">LR2-5</strain>
    </source>
</reference>
<protein>
    <submittedName>
        <fullName evidence="2">HTH domain protein</fullName>
    </submittedName>
</protein>
<reference evidence="1" key="2">
    <citation type="submission" date="2015-06" db="EMBL/GenBank/DDBJ databases">
        <authorList>
            <person name="Hoefler B.C."/>
            <person name="Straight P.D."/>
        </authorList>
    </citation>
    <scope>NUCLEOTIDE SEQUENCE [LARGE SCALE GENOMIC DNA]</scope>
    <source>
        <strain evidence="1">ARA6</strain>
    </source>
</reference>
<evidence type="ECO:0000313" key="1">
    <source>
        <dbReference type="EMBL" id="AKU09067.1"/>
    </source>
</evidence>
<dbReference type="KEGG" id="hgi:ABY42_08650"/>
<evidence type="ECO:0000313" key="2">
    <source>
        <dbReference type="EMBL" id="QOS13132.1"/>
    </source>
</evidence>
<organism evidence="1 3">
    <name type="scientific">Haloferax gibbonsii</name>
    <dbReference type="NCBI Taxonomy" id="35746"/>
    <lineage>
        <taxon>Archaea</taxon>
        <taxon>Methanobacteriati</taxon>
        <taxon>Methanobacteriota</taxon>
        <taxon>Stenosarchaea group</taxon>
        <taxon>Halobacteria</taxon>
        <taxon>Halobacteriales</taxon>
        <taxon>Haloferacaceae</taxon>
        <taxon>Haloferax</taxon>
    </lineage>
</organism>